<keyword evidence="3" id="KW-0158">Chromosome</keyword>
<evidence type="ECO:0000256" key="2">
    <source>
        <dbReference type="ARBA" id="ARBA00004629"/>
    </source>
</evidence>
<dbReference type="InterPro" id="IPR040034">
    <property type="entry name" value="CENP-H"/>
</dbReference>
<proteinExistence type="inferred from homology"/>
<keyword evidence="4" id="KW-0995">Kinetochore</keyword>
<dbReference type="EMBL" id="VXAY01006837">
    <property type="protein sequence ID" value="NXM35516.1"/>
    <property type="molecule type" value="Genomic_DNA"/>
</dbReference>
<sequence>PDEGAAHGVQRGRSWRTIEDLQINKEEIEASFSNKTLALQRIQFMAALRNKMYQDDEDSRLILETVNRIALLSRAIMKYQQLAREKKQKLIAIRRKRLSLKKDQGRKLQQIQSTKKKQNKGKGNMNVIEAQMLQNLEKERLMTTVIQNVFQSIIIGSGVNWAEDPSLKAIVLQLEKNVHL</sequence>
<evidence type="ECO:0000256" key="5">
    <source>
        <dbReference type="ARBA" id="ARBA00023242"/>
    </source>
</evidence>
<dbReference type="GO" id="GO:0051382">
    <property type="term" value="P:kinetochore assembly"/>
    <property type="evidence" value="ECO:0007669"/>
    <property type="project" value="InterPro"/>
</dbReference>
<accession>A0A7L1AAU2</accession>
<evidence type="ECO:0000313" key="9">
    <source>
        <dbReference type="EMBL" id="NXM35516.1"/>
    </source>
</evidence>
<evidence type="ECO:0000256" key="3">
    <source>
        <dbReference type="ARBA" id="ARBA00022454"/>
    </source>
</evidence>
<dbReference type="Pfam" id="PF05837">
    <property type="entry name" value="CENP-H"/>
    <property type="match status" value="1"/>
</dbReference>
<evidence type="ECO:0000313" key="10">
    <source>
        <dbReference type="Proteomes" id="UP000564466"/>
    </source>
</evidence>
<feature type="non-terminal residue" evidence="9">
    <location>
        <position position="1"/>
    </location>
</feature>
<dbReference type="GO" id="GO:0005634">
    <property type="term" value="C:nucleus"/>
    <property type="evidence" value="ECO:0007669"/>
    <property type="project" value="UniProtKB-SubCell"/>
</dbReference>
<feature type="domain" description="Centromere protein H C-terminal" evidence="8">
    <location>
        <begin position="18"/>
        <end position="175"/>
    </location>
</feature>
<dbReference type="InterPro" id="IPR008426">
    <property type="entry name" value="CENP-H_C"/>
</dbReference>
<organism evidence="9 10">
    <name type="scientific">Oxyruncus cristatus</name>
    <name type="common">sharpbill</name>
    <dbReference type="NCBI Taxonomy" id="114331"/>
    <lineage>
        <taxon>Eukaryota</taxon>
        <taxon>Metazoa</taxon>
        <taxon>Chordata</taxon>
        <taxon>Craniata</taxon>
        <taxon>Vertebrata</taxon>
        <taxon>Euteleostomi</taxon>
        <taxon>Archelosauria</taxon>
        <taxon>Archosauria</taxon>
        <taxon>Dinosauria</taxon>
        <taxon>Saurischia</taxon>
        <taxon>Theropoda</taxon>
        <taxon>Coelurosauria</taxon>
        <taxon>Aves</taxon>
        <taxon>Neognathae</taxon>
        <taxon>Neoaves</taxon>
        <taxon>Telluraves</taxon>
        <taxon>Australaves</taxon>
        <taxon>Passeriformes</taxon>
        <taxon>Cotingidae</taxon>
        <taxon>Oxyruncus</taxon>
    </lineage>
</organism>
<dbReference type="GO" id="GO:0043515">
    <property type="term" value="F:kinetochore binding"/>
    <property type="evidence" value="ECO:0007669"/>
    <property type="project" value="TreeGrafter"/>
</dbReference>
<evidence type="ECO:0000256" key="7">
    <source>
        <dbReference type="ARBA" id="ARBA00025735"/>
    </source>
</evidence>
<dbReference type="Proteomes" id="UP000564466">
    <property type="component" value="Unassembled WGS sequence"/>
</dbReference>
<dbReference type="AlphaFoldDB" id="A0A7L1AAU2"/>
<dbReference type="GO" id="GO:0007052">
    <property type="term" value="P:mitotic spindle organization"/>
    <property type="evidence" value="ECO:0007669"/>
    <property type="project" value="TreeGrafter"/>
</dbReference>
<evidence type="ECO:0000256" key="1">
    <source>
        <dbReference type="ARBA" id="ARBA00004123"/>
    </source>
</evidence>
<keyword evidence="10" id="KW-1185">Reference proteome</keyword>
<dbReference type="GO" id="GO:0000776">
    <property type="term" value="C:kinetochore"/>
    <property type="evidence" value="ECO:0007669"/>
    <property type="project" value="UniProtKB-KW"/>
</dbReference>
<evidence type="ECO:0000256" key="4">
    <source>
        <dbReference type="ARBA" id="ARBA00022838"/>
    </source>
</evidence>
<comment type="caution">
    <text evidence="9">The sequence shown here is derived from an EMBL/GenBank/DDBJ whole genome shotgun (WGS) entry which is preliminary data.</text>
</comment>
<name>A0A7L1AAU2_9PASS</name>
<dbReference type="GO" id="GO:0007059">
    <property type="term" value="P:chromosome segregation"/>
    <property type="evidence" value="ECO:0007669"/>
    <property type="project" value="TreeGrafter"/>
</dbReference>
<evidence type="ECO:0000259" key="8">
    <source>
        <dbReference type="Pfam" id="PF05837"/>
    </source>
</evidence>
<dbReference type="PANTHER" id="PTHR48122:SF1">
    <property type="entry name" value="CENTROMERE PROTEIN H"/>
    <property type="match status" value="1"/>
</dbReference>
<gene>
    <name evidence="9" type="primary">Cenph</name>
    <name evidence="9" type="ORF">OXYCRI_R08644</name>
</gene>
<comment type="subcellular location">
    <subcellularLocation>
        <location evidence="2">Chromosome</location>
        <location evidence="2">Centromere</location>
        <location evidence="2">Kinetochore</location>
    </subcellularLocation>
    <subcellularLocation>
        <location evidence="1">Nucleus</location>
    </subcellularLocation>
</comment>
<evidence type="ECO:0000256" key="6">
    <source>
        <dbReference type="ARBA" id="ARBA00023328"/>
    </source>
</evidence>
<reference evidence="9 10" key="1">
    <citation type="submission" date="2019-09" db="EMBL/GenBank/DDBJ databases">
        <title>Bird 10,000 Genomes (B10K) Project - Family phase.</title>
        <authorList>
            <person name="Zhang G."/>
        </authorList>
    </citation>
    <scope>NUCLEOTIDE SEQUENCE [LARGE SCALE GENOMIC DNA]</scope>
    <source>
        <strain evidence="9">B10K-DU-002-07</strain>
        <tissue evidence="9">Muscle</tissue>
    </source>
</reference>
<protein>
    <submittedName>
        <fullName evidence="9">CENPH protein</fullName>
    </submittedName>
</protein>
<feature type="non-terminal residue" evidence="9">
    <location>
        <position position="180"/>
    </location>
</feature>
<dbReference type="PANTHER" id="PTHR48122">
    <property type="entry name" value="CENTROMERE PROTEIN H"/>
    <property type="match status" value="1"/>
</dbReference>
<keyword evidence="6" id="KW-0137">Centromere</keyword>
<keyword evidence="5" id="KW-0539">Nucleus</keyword>
<comment type="similarity">
    <text evidence="7">Belongs to the CENP-H/MCM16 family.</text>
</comment>